<organism evidence="8 9">
    <name type="scientific">Pycnococcus provasolii</name>
    <dbReference type="NCBI Taxonomy" id="41880"/>
    <lineage>
        <taxon>Eukaryota</taxon>
        <taxon>Viridiplantae</taxon>
        <taxon>Chlorophyta</taxon>
        <taxon>Pseudoscourfieldiophyceae</taxon>
        <taxon>Pseudoscourfieldiales</taxon>
        <taxon>Pycnococcaceae</taxon>
        <taxon>Pycnococcus</taxon>
    </lineage>
</organism>
<dbReference type="SUPFAM" id="SSF53187">
    <property type="entry name" value="Zn-dependent exopeptidases"/>
    <property type="match status" value="1"/>
</dbReference>
<dbReference type="GO" id="GO:0006508">
    <property type="term" value="P:proteolysis"/>
    <property type="evidence" value="ECO:0007669"/>
    <property type="project" value="InterPro"/>
</dbReference>
<sequence length="323" mass="34788">MAAGVRYPIGTPGVAWTDAEKLHWRNTREIQRSYADEVVAKLEPLKSKFDVTRYGSLSHGSYEMFAVRTLATWSDDKPCVLVTGGVHGYETSGVQGAIAFLATKAEQYASKFNIVVLPCVSPWGYETIQRWNASAVDPNRSFNPNGEVVPGRSFNPEPATEESTAVIAVLKSLGVARWLCHVDLHETTDTDESEFRPAKAARDGVESEPDLIPDGFYLVADNSNPQTAWVKAIIDGVRTVTHIAPPDANGKIIGEEVIQEGVIGIPPPNQLGLCAGVTNASYATTTEVYPDSPSATPEQCNAAQVAAVCAALDHLIAHEPLCK</sequence>
<dbReference type="Pfam" id="PF24827">
    <property type="entry name" value="AstE_AspA_cat"/>
    <property type="match status" value="1"/>
</dbReference>
<evidence type="ECO:0000313" key="9">
    <source>
        <dbReference type="Proteomes" id="UP000660262"/>
    </source>
</evidence>
<evidence type="ECO:0000256" key="6">
    <source>
        <dbReference type="PROSITE-ProRule" id="PRU01379"/>
    </source>
</evidence>
<keyword evidence="4" id="KW-0378">Hydrolase</keyword>
<comment type="similarity">
    <text evidence="2 6">Belongs to the peptidase M14 family.</text>
</comment>
<comment type="cofactor">
    <cofactor evidence="1">
        <name>Zn(2+)</name>
        <dbReference type="ChEBI" id="CHEBI:29105"/>
    </cofactor>
</comment>
<feature type="domain" description="Peptidase M14" evidence="7">
    <location>
        <begin position="30"/>
        <end position="315"/>
    </location>
</feature>
<evidence type="ECO:0000256" key="3">
    <source>
        <dbReference type="ARBA" id="ARBA00022723"/>
    </source>
</evidence>
<protein>
    <recommendedName>
        <fullName evidence="7">Peptidase M14 domain-containing protein</fullName>
    </recommendedName>
</protein>
<dbReference type="GO" id="GO:0004181">
    <property type="term" value="F:metallocarboxypeptidase activity"/>
    <property type="evidence" value="ECO:0007669"/>
    <property type="project" value="InterPro"/>
</dbReference>
<dbReference type="GO" id="GO:0008270">
    <property type="term" value="F:zinc ion binding"/>
    <property type="evidence" value="ECO:0007669"/>
    <property type="project" value="InterPro"/>
</dbReference>
<dbReference type="PROSITE" id="PS52035">
    <property type="entry name" value="PEPTIDASE_M14"/>
    <property type="match status" value="1"/>
</dbReference>
<dbReference type="Proteomes" id="UP000660262">
    <property type="component" value="Unassembled WGS sequence"/>
</dbReference>
<comment type="caution">
    <text evidence="8">The sequence shown here is derived from an EMBL/GenBank/DDBJ whole genome shotgun (WGS) entry which is preliminary data.</text>
</comment>
<evidence type="ECO:0000259" key="7">
    <source>
        <dbReference type="PROSITE" id="PS52035"/>
    </source>
</evidence>
<evidence type="ECO:0000256" key="4">
    <source>
        <dbReference type="ARBA" id="ARBA00022801"/>
    </source>
</evidence>
<evidence type="ECO:0000313" key="8">
    <source>
        <dbReference type="EMBL" id="GHP05293.1"/>
    </source>
</evidence>
<dbReference type="InterPro" id="IPR055438">
    <property type="entry name" value="AstE_AspA_cat"/>
</dbReference>
<proteinExistence type="inferred from homology"/>
<dbReference type="GO" id="GO:0016788">
    <property type="term" value="F:hydrolase activity, acting on ester bonds"/>
    <property type="evidence" value="ECO:0007669"/>
    <property type="project" value="InterPro"/>
</dbReference>
<dbReference type="CDD" id="cd06231">
    <property type="entry name" value="M14_REP34-like"/>
    <property type="match status" value="1"/>
</dbReference>
<evidence type="ECO:0000256" key="2">
    <source>
        <dbReference type="ARBA" id="ARBA00005988"/>
    </source>
</evidence>
<keyword evidence="5" id="KW-0862">Zinc</keyword>
<dbReference type="InterPro" id="IPR000834">
    <property type="entry name" value="Peptidase_M14"/>
</dbReference>
<evidence type="ECO:0000256" key="5">
    <source>
        <dbReference type="ARBA" id="ARBA00022833"/>
    </source>
</evidence>
<accession>A0A830HFL9</accession>
<reference evidence="8" key="1">
    <citation type="submission" date="2020-10" db="EMBL/GenBank/DDBJ databases">
        <title>Unveiling of a novel bifunctional photoreceptor, Dualchrome1, isolated from a cosmopolitan green alga.</title>
        <authorList>
            <person name="Suzuki S."/>
            <person name="Kawachi M."/>
        </authorList>
    </citation>
    <scope>NUCLEOTIDE SEQUENCE</scope>
    <source>
        <strain evidence="8">NIES 2893</strain>
    </source>
</reference>
<feature type="active site" description="Proton donor/acceptor" evidence="6">
    <location>
        <position position="287"/>
    </location>
</feature>
<dbReference type="OrthoDB" id="407729at2759"/>
<dbReference type="EMBL" id="BNJQ01000009">
    <property type="protein sequence ID" value="GHP05293.1"/>
    <property type="molecule type" value="Genomic_DNA"/>
</dbReference>
<evidence type="ECO:0000256" key="1">
    <source>
        <dbReference type="ARBA" id="ARBA00001947"/>
    </source>
</evidence>
<keyword evidence="3" id="KW-0479">Metal-binding</keyword>
<gene>
    <name evidence="8" type="ORF">PPROV_000404500</name>
</gene>
<dbReference type="AlphaFoldDB" id="A0A830HFL9"/>
<keyword evidence="9" id="KW-1185">Reference proteome</keyword>
<name>A0A830HFL9_9CHLO</name>
<dbReference type="Gene3D" id="3.40.630.10">
    <property type="entry name" value="Zn peptidases"/>
    <property type="match status" value="1"/>
</dbReference>